<accession>L2GBR4</accession>
<proteinExistence type="predicted"/>
<evidence type="ECO:0000256" key="1">
    <source>
        <dbReference type="SAM" id="MobiDB-lite"/>
    </source>
</evidence>
<name>L2GBR4_COLFN</name>
<protein>
    <submittedName>
        <fullName evidence="2">Uncharacterized protein</fullName>
    </submittedName>
</protein>
<dbReference type="AlphaFoldDB" id="L2GBR4"/>
<reference evidence="2" key="1">
    <citation type="submission" date="2012-08" db="EMBL/GenBank/DDBJ databases">
        <title>Genome analysis of Colletotrichum orbiculare and Colletotrichum fructicola.</title>
        <authorList>
            <person name="Gan P.H.P."/>
            <person name="Ikeda K."/>
            <person name="Irieda H."/>
            <person name="Narusaka M."/>
            <person name="O'Connell R.J."/>
            <person name="Narusaka Y."/>
            <person name="Takano Y."/>
            <person name="Kubo Y."/>
            <person name="Shirasu K."/>
        </authorList>
    </citation>
    <scope>NUCLEOTIDE SEQUENCE</scope>
    <source>
        <strain evidence="2">Nara gc5</strain>
    </source>
</reference>
<dbReference type="HOGENOM" id="CLU_943370_0_0_1"/>
<dbReference type="InterPro" id="IPR020103">
    <property type="entry name" value="PsdUridine_synth_cat_dom_sf"/>
</dbReference>
<sequence>MATSDNTHQEQAVGVDGGAHPHRSHSHSSTGTLAKFPPSFCGYSVEGPRVHRWRRRRVQGHYLLGLSPDRPLFSVHCHNGTFVPTTHHYWTSNFGGSDRFYFDLHDGPHAHNPSMAMVSGSQWGPLLFKLPPAGDLQEYYQEVTSLNRFRRDRDGNIQCLPFKMNINGVTETFEWRATKVKERRARDWWRRQPAHELVRITNLNPSAGGKRRNRPVGHSSDGGEIVAMLNAGLKFTFFGTGLIGVFGERWETMAAVTGFTVWLVEHWAYEHAAARTAQIIANAQAIQRSSARSRS</sequence>
<dbReference type="GO" id="GO:0003723">
    <property type="term" value="F:RNA binding"/>
    <property type="evidence" value="ECO:0007669"/>
    <property type="project" value="InterPro"/>
</dbReference>
<evidence type="ECO:0000313" key="2">
    <source>
        <dbReference type="EMBL" id="ELA36042.1"/>
    </source>
</evidence>
<dbReference type="SUPFAM" id="SSF55120">
    <property type="entry name" value="Pseudouridine synthase"/>
    <property type="match status" value="1"/>
</dbReference>
<dbReference type="GO" id="GO:0009982">
    <property type="term" value="F:pseudouridine synthase activity"/>
    <property type="evidence" value="ECO:0007669"/>
    <property type="project" value="InterPro"/>
</dbReference>
<dbReference type="EMBL" id="KB020535">
    <property type="protein sequence ID" value="ELA36042.1"/>
    <property type="molecule type" value="Genomic_DNA"/>
</dbReference>
<feature type="region of interest" description="Disordered" evidence="1">
    <location>
        <begin position="1"/>
        <end position="33"/>
    </location>
</feature>
<gene>
    <name evidence="2" type="ORF">CGGC5_4398</name>
</gene>
<dbReference type="GO" id="GO:0001522">
    <property type="term" value="P:pseudouridine synthesis"/>
    <property type="evidence" value="ECO:0007669"/>
    <property type="project" value="InterPro"/>
</dbReference>
<dbReference type="STRING" id="1213859.L2GBR4"/>
<feature type="compositionally biased region" description="Polar residues" evidence="1">
    <location>
        <begin position="1"/>
        <end position="10"/>
    </location>
</feature>
<organism evidence="2">
    <name type="scientific">Colletotrichum fructicola (strain Nara gc5)</name>
    <name type="common">Anthracnose fungus</name>
    <name type="synonym">Colletotrichum gloeosporioides (strain Nara gc5)</name>
    <dbReference type="NCBI Taxonomy" id="1213859"/>
    <lineage>
        <taxon>Eukaryota</taxon>
        <taxon>Fungi</taxon>
        <taxon>Dikarya</taxon>
        <taxon>Ascomycota</taxon>
        <taxon>Pezizomycotina</taxon>
        <taxon>Sordariomycetes</taxon>
        <taxon>Hypocreomycetidae</taxon>
        <taxon>Glomerellales</taxon>
        <taxon>Glomerellaceae</taxon>
        <taxon>Colletotrichum</taxon>
        <taxon>Colletotrichum gloeosporioides species complex</taxon>
    </lineage>
</organism>